<reference evidence="4 5" key="1">
    <citation type="submission" date="2016-12" db="EMBL/GenBank/DDBJ databases">
        <title>Genome sequencing of Methylocaldum marinum.</title>
        <authorList>
            <person name="Takeuchi M."/>
            <person name="Kamagata Y."/>
            <person name="Hiraoka S."/>
            <person name="Oshima K."/>
            <person name="Hattori M."/>
            <person name="Iwasaki W."/>
        </authorList>
    </citation>
    <scope>NUCLEOTIDE SEQUENCE [LARGE SCALE GENOMIC DNA]</scope>
    <source>
        <strain evidence="4 5">S8</strain>
    </source>
</reference>
<keyword evidence="2" id="KW-0472">Membrane</keyword>
<keyword evidence="3" id="KW-0732">Signal</keyword>
<dbReference type="EMBL" id="AP017928">
    <property type="protein sequence ID" value="BBA33883.1"/>
    <property type="molecule type" value="Genomic_DNA"/>
</dbReference>
<dbReference type="Gene3D" id="3.60.60.10">
    <property type="entry name" value="Penicillin V Acylase, Chain A"/>
    <property type="match status" value="1"/>
</dbReference>
<organism evidence="4 5">
    <name type="scientific">Methylocaldum marinum</name>
    <dbReference type="NCBI Taxonomy" id="1432792"/>
    <lineage>
        <taxon>Bacteria</taxon>
        <taxon>Pseudomonadati</taxon>
        <taxon>Pseudomonadota</taxon>
        <taxon>Gammaproteobacteria</taxon>
        <taxon>Methylococcales</taxon>
        <taxon>Methylococcaceae</taxon>
        <taxon>Methylocaldum</taxon>
    </lineage>
</organism>
<keyword evidence="2" id="KW-0812">Transmembrane</keyword>
<name>A0A250KQD1_9GAMM</name>
<proteinExistence type="predicted"/>
<dbReference type="InterPro" id="IPR047794">
    <property type="entry name" value="C45_proenzyme-like"/>
</dbReference>
<sequence>MKIALAFLIMVSAWHPAWSVAAQNEIRVFQVDAEGKTGREIGAELGRAIKSAFPDIERIYDSYLAGFIRQDQFNQWVRSGMDIIRVNIDPAYQEELSAMASTWQISGKDRLGDGFLSLNELWFFQLMPDVGRRTNCSGFGVLGNVSATHAPLVGRNVDWDTTEDLRSLQAITVYDYGKDVLVNIGFAGYIGVISGFNNHGLYLAHLDSPLGIRYSQPAAGAHSIVFDLRKTLENEATVGAAAEFLMAQQFPFSHNVLMADRDEIRVLEQPDGKASHLRTPSTPTRPEMPWGKKDQIAVVNCFVSEESPSNCIESKDIYRWQRFGELAVFEPGGRTAQIDDLTRIMFDTANRHQAIFNAKTFQSMVFSPKDGRLFLYAAPISNNKHEKPVMTDVSHLLPKADMENDPYRSEILLLWSVVSVMAGVVLWVVLKGRKSMADYLK</sequence>
<evidence type="ECO:0000313" key="5">
    <source>
        <dbReference type="Proteomes" id="UP000266313"/>
    </source>
</evidence>
<keyword evidence="5" id="KW-1185">Reference proteome</keyword>
<dbReference type="RefSeq" id="WP_145986471.1">
    <property type="nucleotide sequence ID" value="NZ_AP017928.1"/>
</dbReference>
<protein>
    <submittedName>
        <fullName evidence="4">Uncharacterized protein</fullName>
    </submittedName>
</protein>
<accession>A0A250KQD1</accession>
<gene>
    <name evidence="4" type="ORF">sS8_1929</name>
</gene>
<dbReference type="KEGG" id="mmai:sS8_1929"/>
<dbReference type="AlphaFoldDB" id="A0A250KQD1"/>
<evidence type="ECO:0000256" key="1">
    <source>
        <dbReference type="SAM" id="MobiDB-lite"/>
    </source>
</evidence>
<feature type="chain" id="PRO_5011970416" evidence="3">
    <location>
        <begin position="22"/>
        <end position="441"/>
    </location>
</feature>
<keyword evidence="2" id="KW-1133">Transmembrane helix</keyword>
<dbReference type="NCBIfam" id="NF040521">
    <property type="entry name" value="C45_proenzyme"/>
    <property type="match status" value="1"/>
</dbReference>
<dbReference type="Proteomes" id="UP000266313">
    <property type="component" value="Chromosome"/>
</dbReference>
<feature type="region of interest" description="Disordered" evidence="1">
    <location>
        <begin position="270"/>
        <end position="290"/>
    </location>
</feature>
<evidence type="ECO:0000256" key="3">
    <source>
        <dbReference type="SAM" id="SignalP"/>
    </source>
</evidence>
<evidence type="ECO:0000313" key="4">
    <source>
        <dbReference type="EMBL" id="BBA33883.1"/>
    </source>
</evidence>
<feature type="transmembrane region" description="Helical" evidence="2">
    <location>
        <begin position="412"/>
        <end position="430"/>
    </location>
</feature>
<feature type="signal peptide" evidence="3">
    <location>
        <begin position="1"/>
        <end position="21"/>
    </location>
</feature>
<evidence type="ECO:0000256" key="2">
    <source>
        <dbReference type="SAM" id="Phobius"/>
    </source>
</evidence>
<dbReference type="OrthoDB" id="7059980at2"/>